<dbReference type="SMART" id="SM01392">
    <property type="entry name" value="MAGE_N"/>
    <property type="match status" value="1"/>
</dbReference>
<protein>
    <submittedName>
        <fullName evidence="5 6">Melanoma-associated antigen B4 isoform X2</fullName>
    </submittedName>
</protein>
<dbReference type="InterPro" id="IPR041898">
    <property type="entry name" value="MAGE_WH1"/>
</dbReference>
<organism evidence="4 5">
    <name type="scientific">Cricetulus griseus</name>
    <name type="common">Chinese hamster</name>
    <name type="synonym">Cricetulus barabensis griseus</name>
    <dbReference type="NCBI Taxonomy" id="10029"/>
    <lineage>
        <taxon>Eukaryota</taxon>
        <taxon>Metazoa</taxon>
        <taxon>Chordata</taxon>
        <taxon>Craniata</taxon>
        <taxon>Vertebrata</taxon>
        <taxon>Euteleostomi</taxon>
        <taxon>Mammalia</taxon>
        <taxon>Eutheria</taxon>
        <taxon>Euarchontoglires</taxon>
        <taxon>Glires</taxon>
        <taxon>Rodentia</taxon>
        <taxon>Myomorpha</taxon>
        <taxon>Muroidea</taxon>
        <taxon>Cricetidae</taxon>
        <taxon>Cricetinae</taxon>
        <taxon>Cricetulus</taxon>
    </lineage>
</organism>
<gene>
    <name evidence="5 6 7" type="primary">LOC103164139</name>
</gene>
<dbReference type="Proteomes" id="UP001108280">
    <property type="component" value="Chromosome X"/>
</dbReference>
<dbReference type="OrthoDB" id="205198at2759"/>
<evidence type="ECO:0000313" key="5">
    <source>
        <dbReference type="RefSeq" id="XP_027288515.1"/>
    </source>
</evidence>
<proteinExistence type="predicted"/>
<dbReference type="KEGG" id="cge:103164139"/>
<feature type="region of interest" description="Disordered" evidence="2">
    <location>
        <begin position="37"/>
        <end position="81"/>
    </location>
</feature>
<keyword evidence="4" id="KW-1185">Reference proteome</keyword>
<accession>A0A9J7K2M1</accession>
<dbReference type="InterPro" id="IPR021072">
    <property type="entry name" value="MAGE_N"/>
</dbReference>
<dbReference type="GO" id="GO:0000122">
    <property type="term" value="P:negative regulation of transcription by RNA polymerase II"/>
    <property type="evidence" value="ECO:0007669"/>
    <property type="project" value="TreeGrafter"/>
</dbReference>
<feature type="region of interest" description="Disordered" evidence="2">
    <location>
        <begin position="346"/>
        <end position="376"/>
    </location>
</feature>
<evidence type="ECO:0000256" key="2">
    <source>
        <dbReference type="SAM" id="MobiDB-lite"/>
    </source>
</evidence>
<dbReference type="AlphaFoldDB" id="A0A9J7K2M1"/>
<keyword evidence="1" id="KW-0825">Tumor antigen</keyword>
<sequence>MRRPRHSMGPLAEGIQVTCSTICSCLLLLTISIMPRGQKSKARAREKRRQTKMESRGLEDTHTKAAEKREPPSSSAHASEDAMTSIAADVFSKLFQGMPYVTTFSICIACKRSDKIAKSRRKKNTTRSSRTQHSNKSPQKDLLKKKTGMLMEYMLNKYKQKEPLLREEMLNVVNKSFKEQFPEILKKALNRMDLVFGLEMKEVQPNGQSYMLVSKLDFKDDGSRSSELGLPNRGILIPLLSVIYLNGYCVPEEEVWHFLNMLGVHDGVPHLIFGDIRKLITEELVQEKYLEYRQVPDSDPPSYEFLWGPKAYAEASQVKVMEFLANINETGSSTYPSNYEEALKEEDRAHAVGPAQKSTTCKTKRHSKSKSSLPTC</sequence>
<dbReference type="RefSeq" id="XP_027288516.1">
    <property type="nucleotide sequence ID" value="XM_027432715.2"/>
</dbReference>
<dbReference type="RefSeq" id="XP_027288515.1">
    <property type="nucleotide sequence ID" value="XM_027432714.2"/>
</dbReference>
<evidence type="ECO:0000313" key="4">
    <source>
        <dbReference type="Proteomes" id="UP001108280"/>
    </source>
</evidence>
<evidence type="ECO:0000259" key="3">
    <source>
        <dbReference type="PROSITE" id="PS50838"/>
    </source>
</evidence>
<dbReference type="FunFam" id="1.10.10.1210:FF:000001">
    <property type="entry name" value="melanoma-associated antigen D1"/>
    <property type="match status" value="1"/>
</dbReference>
<dbReference type="InterPro" id="IPR037445">
    <property type="entry name" value="MAGE"/>
</dbReference>
<dbReference type="PANTHER" id="PTHR11736">
    <property type="entry name" value="MELANOMA-ASSOCIATED ANTIGEN MAGE ANTIGEN"/>
    <property type="match status" value="1"/>
</dbReference>
<evidence type="ECO:0000313" key="7">
    <source>
        <dbReference type="RefSeq" id="XP_027288517.1"/>
    </source>
</evidence>
<feature type="domain" description="MAGE" evidence="3">
    <location>
        <begin position="143"/>
        <end position="342"/>
    </location>
</feature>
<name>A0A9J7K2M1_CRIGR</name>
<dbReference type="InterPro" id="IPR041899">
    <property type="entry name" value="MAGE_WH2"/>
</dbReference>
<feature type="compositionally biased region" description="Basic residues" evidence="2">
    <location>
        <begin position="38"/>
        <end position="50"/>
    </location>
</feature>
<dbReference type="RefSeq" id="XP_027288517.1">
    <property type="nucleotide sequence ID" value="XM_027432716.2"/>
</dbReference>
<dbReference type="GeneID" id="103164139"/>
<dbReference type="GO" id="GO:0005634">
    <property type="term" value="C:nucleus"/>
    <property type="evidence" value="ECO:0007669"/>
    <property type="project" value="TreeGrafter"/>
</dbReference>
<feature type="region of interest" description="Disordered" evidence="2">
    <location>
        <begin position="118"/>
        <end position="143"/>
    </location>
</feature>
<dbReference type="FunFam" id="1.10.10.1200:FF:000007">
    <property type="entry name" value="Melanoma-associated antigen C2"/>
    <property type="match status" value="1"/>
</dbReference>
<evidence type="ECO:0000313" key="6">
    <source>
        <dbReference type="RefSeq" id="XP_027288516.1"/>
    </source>
</evidence>
<reference evidence="5 6" key="3">
    <citation type="submission" date="2025-04" db="UniProtKB">
        <authorList>
            <consortium name="RefSeq"/>
        </authorList>
    </citation>
    <scope>IDENTIFICATION</scope>
    <source>
        <strain evidence="5 6">17A/GY</strain>
        <tissue evidence="5 6">Liver</tissue>
    </source>
</reference>
<feature type="compositionally biased region" description="Basic and acidic residues" evidence="2">
    <location>
        <begin position="51"/>
        <end position="71"/>
    </location>
</feature>
<dbReference type="Gene3D" id="1.10.10.1210">
    <property type="entry name" value="MAGE homology domain, winged helix WH2 motif"/>
    <property type="match status" value="1"/>
</dbReference>
<dbReference type="Gene3D" id="1.10.10.1200">
    <property type="entry name" value="MAGE homology domain, winged helix WH1 motif"/>
    <property type="match status" value="1"/>
</dbReference>
<dbReference type="PROSITE" id="PS50838">
    <property type="entry name" value="MAGE"/>
    <property type="match status" value="1"/>
</dbReference>
<dbReference type="InterPro" id="IPR002190">
    <property type="entry name" value="MHD_dom"/>
</dbReference>
<reference evidence="4" key="1">
    <citation type="journal article" date="2018" name="Biotechnol. Bioeng.">
        <title>A reference genome of the Chinese hamster based on a hybrid assembly strategy.</title>
        <authorList>
            <person name="Rupp O."/>
            <person name="MacDonald M.L."/>
            <person name="Li S."/>
            <person name="Dhiman H."/>
            <person name="Polson S."/>
            <person name="Griep S."/>
            <person name="Heffner K."/>
            <person name="Hernandez I."/>
            <person name="Brinkrolf K."/>
            <person name="Jadhav V."/>
            <person name="Samoudi M."/>
            <person name="Hao H."/>
            <person name="Kingham B."/>
            <person name="Goesmann A."/>
            <person name="Betenbaugh M.J."/>
            <person name="Lewis N.E."/>
            <person name="Borth N."/>
            <person name="Lee K.H."/>
        </authorList>
    </citation>
    <scope>NUCLEOTIDE SEQUENCE [LARGE SCALE GENOMIC DNA]</scope>
    <source>
        <strain evidence="4">17A/GY</strain>
    </source>
</reference>
<dbReference type="SMART" id="SM01373">
    <property type="entry name" value="MAGE"/>
    <property type="match status" value="1"/>
</dbReference>
<evidence type="ECO:0000256" key="1">
    <source>
        <dbReference type="ARBA" id="ARBA00084104"/>
    </source>
</evidence>
<dbReference type="PROSITE" id="PS51257">
    <property type="entry name" value="PROKAR_LIPOPROTEIN"/>
    <property type="match status" value="1"/>
</dbReference>
<dbReference type="Pfam" id="PF12440">
    <property type="entry name" value="MAGE_N"/>
    <property type="match status" value="1"/>
</dbReference>
<dbReference type="PANTHER" id="PTHR11736:SF164">
    <property type="entry name" value="MELANOMA-ASSOCIATED ANTIGEN B1"/>
    <property type="match status" value="1"/>
</dbReference>
<dbReference type="Pfam" id="PF01454">
    <property type="entry name" value="MAGE"/>
    <property type="match status" value="1"/>
</dbReference>
<reference evidence="4" key="2">
    <citation type="journal article" date="2020" name="Biotechnol. Bioeng.">
        <title>Chromosome-scale scaffolds for the Chinese hamster reference genome assembly to facilitate the study of the CHO epigenome.</title>
        <authorList>
            <person name="Hilliard W."/>
            <person name="MacDonald M."/>
            <person name="Lee K.H."/>
        </authorList>
    </citation>
    <scope>NUCLEOTIDE SEQUENCE [LARGE SCALE GENOMIC DNA]</scope>
    <source>
        <strain evidence="4">17A/GY</strain>
    </source>
</reference>